<dbReference type="AlphaFoldDB" id="A0A1Y1S7G6"/>
<name>A0A1Y1S7G6_9MICR</name>
<proteinExistence type="predicted"/>
<protein>
    <submittedName>
        <fullName evidence="1">Uncharacterized protein</fullName>
    </submittedName>
</protein>
<comment type="caution">
    <text evidence="1">The sequence shown here is derived from an EMBL/GenBank/DDBJ whole genome shotgun (WGS) entry which is preliminary data.</text>
</comment>
<dbReference type="VEuPathDB" id="MicrosporidiaDB:ECANGB1_789"/>
<reference evidence="1 2" key="1">
    <citation type="journal article" date="2017" name="Environ. Microbiol.">
        <title>Decay of the glycolytic pathway and adaptation to intranuclear parasitism within Enterocytozoonidae microsporidia.</title>
        <authorList>
            <person name="Wiredu Boakye D."/>
            <person name="Jaroenlak P."/>
            <person name="Prachumwat A."/>
            <person name="Williams T.A."/>
            <person name="Bateman K.S."/>
            <person name="Itsathitphaisarn O."/>
            <person name="Sritunyalucksana K."/>
            <person name="Paszkiewicz K.H."/>
            <person name="Moore K.A."/>
            <person name="Stentiford G.D."/>
            <person name="Williams B.A."/>
        </authorList>
    </citation>
    <scope>NUCLEOTIDE SEQUENCE [LARGE SCALE GENOMIC DNA]</scope>
    <source>
        <strain evidence="1 2">GB1</strain>
    </source>
</reference>
<accession>A0A1Y1S7G6</accession>
<keyword evidence="2" id="KW-1185">Reference proteome</keyword>
<organism evidence="1 2">
    <name type="scientific">Enterospora canceri</name>
    <dbReference type="NCBI Taxonomy" id="1081671"/>
    <lineage>
        <taxon>Eukaryota</taxon>
        <taxon>Fungi</taxon>
        <taxon>Fungi incertae sedis</taxon>
        <taxon>Microsporidia</taxon>
        <taxon>Enterocytozoonidae</taxon>
        <taxon>Enterospora</taxon>
    </lineage>
</organism>
<gene>
    <name evidence="1" type="ORF">ECANGB1_789</name>
</gene>
<dbReference type="EMBL" id="LWDP01000022">
    <property type="protein sequence ID" value="ORD94381.1"/>
    <property type="molecule type" value="Genomic_DNA"/>
</dbReference>
<evidence type="ECO:0000313" key="2">
    <source>
        <dbReference type="Proteomes" id="UP000192639"/>
    </source>
</evidence>
<dbReference type="Proteomes" id="UP000192639">
    <property type="component" value="Unassembled WGS sequence"/>
</dbReference>
<evidence type="ECO:0000313" key="1">
    <source>
        <dbReference type="EMBL" id="ORD94381.1"/>
    </source>
</evidence>
<sequence>MYNLLSTLLIVNCTGDTKMEQECLKSAALKRNRDELEALNAEKVVLDANRKVAAKNINSMIIKIANLTELHTCIKKEKDNHEKLIYVIQLFGEVLKAVVVLKKNGEDIGDILVHYLEIRKVIMKIPEFMTIFYQKEYDQTLDEFEKIKYAKIHCINVYIMMLSTRLTQVNNEMMVLKKEANTQNEYLNQLIHDIKKLRNKIFYKKSLEKKLVQ</sequence>